<organism evidence="1 2">
    <name type="scientific">Danaus plexippus plexippus</name>
    <dbReference type="NCBI Taxonomy" id="278856"/>
    <lineage>
        <taxon>Eukaryota</taxon>
        <taxon>Metazoa</taxon>
        <taxon>Ecdysozoa</taxon>
        <taxon>Arthropoda</taxon>
        <taxon>Hexapoda</taxon>
        <taxon>Insecta</taxon>
        <taxon>Pterygota</taxon>
        <taxon>Neoptera</taxon>
        <taxon>Endopterygota</taxon>
        <taxon>Lepidoptera</taxon>
        <taxon>Glossata</taxon>
        <taxon>Ditrysia</taxon>
        <taxon>Papilionoidea</taxon>
        <taxon>Nymphalidae</taxon>
        <taxon>Danainae</taxon>
        <taxon>Danaini</taxon>
        <taxon>Danaina</taxon>
        <taxon>Danaus</taxon>
        <taxon>Danaus</taxon>
    </lineage>
</organism>
<dbReference type="Proteomes" id="UP000007151">
    <property type="component" value="Unassembled WGS sequence"/>
</dbReference>
<proteinExistence type="predicted"/>
<dbReference type="KEGG" id="dpl:KGM_213743B"/>
<gene>
    <name evidence="1" type="ORF">KGM_213743B</name>
</gene>
<evidence type="ECO:0000313" key="1">
    <source>
        <dbReference type="EMBL" id="OWR55275.1"/>
    </source>
</evidence>
<evidence type="ECO:0000313" key="2">
    <source>
        <dbReference type="Proteomes" id="UP000007151"/>
    </source>
</evidence>
<feature type="non-terminal residue" evidence="1">
    <location>
        <position position="1"/>
    </location>
</feature>
<dbReference type="InParanoid" id="A0A212FNG1"/>
<comment type="caution">
    <text evidence="1">The sequence shown here is derived from an EMBL/GenBank/DDBJ whole genome shotgun (WGS) entry which is preliminary data.</text>
</comment>
<accession>A0A212FNG1</accession>
<reference evidence="1 2" key="1">
    <citation type="journal article" date="2011" name="Cell">
        <title>The monarch butterfly genome yields insights into long-distance migration.</title>
        <authorList>
            <person name="Zhan S."/>
            <person name="Merlin C."/>
            <person name="Boore J.L."/>
            <person name="Reppert S.M."/>
        </authorList>
    </citation>
    <scope>NUCLEOTIDE SEQUENCE [LARGE SCALE GENOMIC DNA]</scope>
    <source>
        <strain evidence="1">F-2</strain>
    </source>
</reference>
<protein>
    <submittedName>
        <fullName evidence="1">Uncharacterized protein</fullName>
    </submittedName>
</protein>
<dbReference type="EMBL" id="AGBW02005615">
    <property type="protein sequence ID" value="OWR55275.1"/>
    <property type="molecule type" value="Genomic_DNA"/>
</dbReference>
<name>A0A212FNG1_DANPL</name>
<keyword evidence="2" id="KW-1185">Reference proteome</keyword>
<sequence length="31" mass="3708">KPIPEDQLLDNKFLTKMEDLLYADNEEEDLK</sequence>
<dbReference type="AlphaFoldDB" id="A0A212FNG1"/>